<name>A0ACC3YBP5_COLTU</name>
<evidence type="ECO:0000313" key="1">
    <source>
        <dbReference type="EMBL" id="KAL0929254.1"/>
    </source>
</evidence>
<keyword evidence="2" id="KW-1185">Reference proteome</keyword>
<organism evidence="1 2">
    <name type="scientific">Colletotrichum truncatum</name>
    <name type="common">Anthracnose fungus</name>
    <name type="synonym">Colletotrichum capsici</name>
    <dbReference type="NCBI Taxonomy" id="5467"/>
    <lineage>
        <taxon>Eukaryota</taxon>
        <taxon>Fungi</taxon>
        <taxon>Dikarya</taxon>
        <taxon>Ascomycota</taxon>
        <taxon>Pezizomycotina</taxon>
        <taxon>Sordariomycetes</taxon>
        <taxon>Hypocreomycetidae</taxon>
        <taxon>Glomerellales</taxon>
        <taxon>Glomerellaceae</taxon>
        <taxon>Colletotrichum</taxon>
        <taxon>Colletotrichum truncatum species complex</taxon>
    </lineage>
</organism>
<protein>
    <submittedName>
        <fullName evidence="1">Uncharacterized protein</fullName>
    </submittedName>
</protein>
<evidence type="ECO:0000313" key="2">
    <source>
        <dbReference type="Proteomes" id="UP000805649"/>
    </source>
</evidence>
<accession>A0ACC3YBP5</accession>
<dbReference type="EMBL" id="VUJX02000020">
    <property type="protein sequence ID" value="KAL0929254.1"/>
    <property type="molecule type" value="Genomic_DNA"/>
</dbReference>
<sequence length="405" mass="44375">MLDQLPLEILDLILAQLSVADLASVVRVAHIFKDLGTPLMLPRAIHQDSHLIIDPNQLNMSCLISRQEHLALPLPLTLTIFASGRTHTIRSLVEAGAPLGHYKLPGCRCHPWQPRGWSSHLAEGGSDDSGTGKKRTDNSTLLQPSIATPLHIAARKGDTSTTAYLITKLPSDQVDNMAFRFCLHPSRHLDILRNHHRVWSRPEMPSATALHIALAYHADDELILNLIRSGAAWDVPLANSHGVSALHIMSANGRVSLLQKMADFGLAGMDWPDHRGLRALHYAVCWSPTRMANCLSMLLVQALVRVGAKLDSSDGDDAYDVSAYASRLISCLANGYRGARAMTQRPWLPTDYLLPSGAVVDADQEMFSNLPTPPRLLDFALREGKPALADAIWAAQLRSTVGERI</sequence>
<proteinExistence type="predicted"/>
<dbReference type="Proteomes" id="UP000805649">
    <property type="component" value="Unassembled WGS sequence"/>
</dbReference>
<gene>
    <name evidence="1" type="ORF">CTRU02_215795</name>
</gene>
<comment type="caution">
    <text evidence="1">The sequence shown here is derived from an EMBL/GenBank/DDBJ whole genome shotgun (WGS) entry which is preliminary data.</text>
</comment>
<reference evidence="1 2" key="1">
    <citation type="journal article" date="2020" name="Phytopathology">
        <title>Genome Sequence Resources of Colletotrichum truncatum, C. plurivorum, C. musicola, and C. sojae: Four Species Pathogenic to Soybean (Glycine max).</title>
        <authorList>
            <person name="Rogerio F."/>
            <person name="Boufleur T.R."/>
            <person name="Ciampi-Guillardi M."/>
            <person name="Sukno S.A."/>
            <person name="Thon M.R."/>
            <person name="Massola Junior N.S."/>
            <person name="Baroncelli R."/>
        </authorList>
    </citation>
    <scope>NUCLEOTIDE SEQUENCE [LARGE SCALE GENOMIC DNA]</scope>
    <source>
        <strain evidence="1 2">CMES1059</strain>
    </source>
</reference>